<dbReference type="InterPro" id="IPR050072">
    <property type="entry name" value="Peptidase_M20A"/>
</dbReference>
<protein>
    <submittedName>
        <fullName evidence="11">Acetylornithine deacetylase</fullName>
        <ecNumber evidence="11">3.5.1.16</ecNumber>
    </submittedName>
</protein>
<dbReference type="InterPro" id="IPR010169">
    <property type="entry name" value="AcOrn-deacetyl"/>
</dbReference>
<reference evidence="11 12" key="1">
    <citation type="submission" date="2015-02" db="EMBL/GenBank/DDBJ databases">
        <title>Genome sequene of Rhodovulum sulfidophilum DSM 2351.</title>
        <authorList>
            <person name="Nagao N."/>
        </authorList>
    </citation>
    <scope>NUCLEOTIDE SEQUENCE [LARGE SCALE GENOMIC DNA]</scope>
    <source>
        <strain evidence="11 12">DSM 2351</strain>
    </source>
</reference>
<organism evidence="11 12">
    <name type="scientific">Rhodovulum sulfidophilum</name>
    <name type="common">Rhodobacter sulfidophilus</name>
    <dbReference type="NCBI Taxonomy" id="35806"/>
    <lineage>
        <taxon>Bacteria</taxon>
        <taxon>Pseudomonadati</taxon>
        <taxon>Pseudomonadota</taxon>
        <taxon>Alphaproteobacteria</taxon>
        <taxon>Rhodobacterales</taxon>
        <taxon>Paracoccaceae</taxon>
        <taxon>Rhodovulum</taxon>
    </lineage>
</organism>
<evidence type="ECO:0000256" key="9">
    <source>
        <dbReference type="ARBA" id="ARBA00023285"/>
    </source>
</evidence>
<dbReference type="GO" id="GO:0046872">
    <property type="term" value="F:metal ion binding"/>
    <property type="evidence" value="ECO:0007669"/>
    <property type="project" value="UniProtKB-KW"/>
</dbReference>
<evidence type="ECO:0000256" key="7">
    <source>
        <dbReference type="ARBA" id="ARBA00022801"/>
    </source>
</evidence>
<keyword evidence="8" id="KW-0862">Zinc</keyword>
<gene>
    <name evidence="11" type="ORF">NHU_01384</name>
</gene>
<dbReference type="SUPFAM" id="SSF55031">
    <property type="entry name" value="Bacterial exopeptidase dimerisation domain"/>
    <property type="match status" value="1"/>
</dbReference>
<keyword evidence="9" id="KW-0170">Cobalt</keyword>
<dbReference type="InterPro" id="IPR001261">
    <property type="entry name" value="ArgE/DapE_CS"/>
</dbReference>
<dbReference type="EMBL" id="AP014800">
    <property type="protein sequence ID" value="BAQ68543.1"/>
    <property type="molecule type" value="Genomic_DNA"/>
</dbReference>
<dbReference type="PROSITE" id="PS00759">
    <property type="entry name" value="ARGE_DAPE_CPG2_2"/>
    <property type="match status" value="1"/>
</dbReference>
<evidence type="ECO:0000256" key="1">
    <source>
        <dbReference type="ARBA" id="ARBA00001947"/>
    </source>
</evidence>
<dbReference type="NCBIfam" id="TIGR01892">
    <property type="entry name" value="AcOrn-deacetyl"/>
    <property type="match status" value="1"/>
</dbReference>
<dbReference type="AlphaFoldDB" id="A0A0D6B047"/>
<dbReference type="GO" id="GO:0008777">
    <property type="term" value="F:acetylornithine deacetylase activity"/>
    <property type="evidence" value="ECO:0007669"/>
    <property type="project" value="UniProtKB-EC"/>
</dbReference>
<dbReference type="CDD" id="cd03894">
    <property type="entry name" value="M20_ArgE"/>
    <property type="match status" value="1"/>
</dbReference>
<dbReference type="InterPro" id="IPR002933">
    <property type="entry name" value="Peptidase_M20"/>
</dbReference>
<accession>A0A0D6B047</accession>
<dbReference type="PROSITE" id="PS00758">
    <property type="entry name" value="ARGE_DAPE_CPG2_1"/>
    <property type="match status" value="1"/>
</dbReference>
<dbReference type="EC" id="3.5.1.16" evidence="11"/>
<dbReference type="Proteomes" id="UP000064912">
    <property type="component" value="Chromosome"/>
</dbReference>
<proteinExistence type="inferred from homology"/>
<evidence type="ECO:0000256" key="6">
    <source>
        <dbReference type="ARBA" id="ARBA00022723"/>
    </source>
</evidence>
<evidence type="ECO:0000256" key="2">
    <source>
        <dbReference type="ARBA" id="ARBA00005691"/>
    </source>
</evidence>
<evidence type="ECO:0000313" key="12">
    <source>
        <dbReference type="Proteomes" id="UP000064912"/>
    </source>
</evidence>
<keyword evidence="5" id="KW-0028">Amino-acid biosynthesis</keyword>
<evidence type="ECO:0000313" key="11">
    <source>
        <dbReference type="EMBL" id="BAQ68543.1"/>
    </source>
</evidence>
<dbReference type="NCBIfam" id="NF005710">
    <property type="entry name" value="PRK07522.1"/>
    <property type="match status" value="1"/>
</dbReference>
<dbReference type="PANTHER" id="PTHR43808">
    <property type="entry name" value="ACETYLORNITHINE DEACETYLASE"/>
    <property type="match status" value="1"/>
</dbReference>
<dbReference type="PANTHER" id="PTHR43808:SF31">
    <property type="entry name" value="N-ACETYL-L-CITRULLINE DEACETYLASE"/>
    <property type="match status" value="1"/>
</dbReference>
<keyword evidence="3" id="KW-0963">Cytoplasm</keyword>
<evidence type="ECO:0000256" key="5">
    <source>
        <dbReference type="ARBA" id="ARBA00022605"/>
    </source>
</evidence>
<feature type="domain" description="Peptidase M20 dimerisation" evidence="10">
    <location>
        <begin position="174"/>
        <end position="281"/>
    </location>
</feature>
<dbReference type="eggNOG" id="COG0624">
    <property type="taxonomic scope" value="Bacteria"/>
</dbReference>
<dbReference type="Gene3D" id="3.30.70.360">
    <property type="match status" value="1"/>
</dbReference>
<dbReference type="Pfam" id="PF01546">
    <property type="entry name" value="Peptidase_M20"/>
    <property type="match status" value="1"/>
</dbReference>
<name>A0A0D6B047_RHOSU</name>
<dbReference type="Gene3D" id="3.40.630.10">
    <property type="entry name" value="Zn peptidases"/>
    <property type="match status" value="1"/>
</dbReference>
<evidence type="ECO:0000259" key="10">
    <source>
        <dbReference type="Pfam" id="PF07687"/>
    </source>
</evidence>
<dbReference type="KEGG" id="rsu:NHU_01384"/>
<dbReference type="InterPro" id="IPR011650">
    <property type="entry name" value="Peptidase_M20_dimer"/>
</dbReference>
<comment type="cofactor">
    <cofactor evidence="1">
        <name>Zn(2+)</name>
        <dbReference type="ChEBI" id="CHEBI:29105"/>
    </cofactor>
</comment>
<keyword evidence="4" id="KW-0055">Arginine biosynthesis</keyword>
<keyword evidence="6" id="KW-0479">Metal-binding</keyword>
<dbReference type="SUPFAM" id="SSF53187">
    <property type="entry name" value="Zn-dependent exopeptidases"/>
    <property type="match status" value="1"/>
</dbReference>
<evidence type="ECO:0000256" key="4">
    <source>
        <dbReference type="ARBA" id="ARBA00022571"/>
    </source>
</evidence>
<comment type="similarity">
    <text evidence="2">Belongs to the peptidase M20A family. ArgE subfamily.</text>
</comment>
<keyword evidence="7 11" id="KW-0378">Hydrolase</keyword>
<evidence type="ECO:0000256" key="8">
    <source>
        <dbReference type="ARBA" id="ARBA00022833"/>
    </source>
</evidence>
<dbReference type="PATRIC" id="fig|35806.4.peg.1430"/>
<sequence length="388" mass="41562">MASLLTPRQIFEKLVSFPTVSRDGNLALVDWVEGYLAEAGIAASRVWNPARSKAGLYAQAGPQVAGGVMLSGHSDVVPVDGQDWSSDPWELTERDGRLYGRGACDMKGFDALAIWAMVEAQRAEVARPLQLALTYDEEFGCLGAPPLIAQMAREGFPKAAAVVVGEPSMMQVVTGHKGNIGFGIRLRGHEVHSSLQHRGVSAVMEAGRLIQWANEANDRNRARAPEGDDGLFDPPWTSVHVGEISGGTAQNITAADCRMGLDYRCVPSDSLEACRADLLAEVVRIEAGMKAVHPEAGIAVEETFSVPALAPEQDGAAEALARRLTGDNATHVVSYATEAGQFQEGGFSTVVCGPGDIAQAHQPDEYITLEQFRQGEAFMTRLLAHLQE</sequence>
<dbReference type="Pfam" id="PF07687">
    <property type="entry name" value="M20_dimer"/>
    <property type="match status" value="1"/>
</dbReference>
<dbReference type="InterPro" id="IPR036264">
    <property type="entry name" value="Bact_exopeptidase_dim_dom"/>
</dbReference>
<dbReference type="GO" id="GO:0006526">
    <property type="term" value="P:L-arginine biosynthetic process"/>
    <property type="evidence" value="ECO:0007669"/>
    <property type="project" value="UniProtKB-KW"/>
</dbReference>
<evidence type="ECO:0000256" key="3">
    <source>
        <dbReference type="ARBA" id="ARBA00022490"/>
    </source>
</evidence>